<name>A0ABD0Q5B3_CIRMR</name>
<feature type="non-terminal residue" evidence="1">
    <location>
        <position position="1"/>
    </location>
</feature>
<dbReference type="SUPFAM" id="SSF56436">
    <property type="entry name" value="C-type lectin-like"/>
    <property type="match status" value="1"/>
</dbReference>
<dbReference type="AlphaFoldDB" id="A0ABD0Q5B3"/>
<feature type="non-terminal residue" evidence="1">
    <location>
        <position position="54"/>
    </location>
</feature>
<reference evidence="1 2" key="1">
    <citation type="submission" date="2024-05" db="EMBL/GenBank/DDBJ databases">
        <title>Genome sequencing and assembly of Indian major carp, Cirrhinus mrigala (Hamilton, 1822).</title>
        <authorList>
            <person name="Mohindra V."/>
            <person name="Chowdhury L.M."/>
            <person name="Lal K."/>
            <person name="Jena J.K."/>
        </authorList>
    </citation>
    <scope>NUCLEOTIDE SEQUENCE [LARGE SCALE GENOMIC DNA]</scope>
    <source>
        <strain evidence="1">CM1030</strain>
        <tissue evidence="1">Blood</tissue>
    </source>
</reference>
<sequence>DNLTVHNHTFRVVQQNNLTWTEALQLCQSLNMELASLKFLGENNHSGLDSSVKT</sequence>
<dbReference type="Gene3D" id="3.10.100.10">
    <property type="entry name" value="Mannose-Binding Protein A, subunit A"/>
    <property type="match status" value="1"/>
</dbReference>
<dbReference type="EMBL" id="JAMKFB020000011">
    <property type="protein sequence ID" value="KAL0181478.1"/>
    <property type="molecule type" value="Genomic_DNA"/>
</dbReference>
<dbReference type="InterPro" id="IPR016186">
    <property type="entry name" value="C-type_lectin-like/link_sf"/>
</dbReference>
<dbReference type="Proteomes" id="UP001529510">
    <property type="component" value="Unassembled WGS sequence"/>
</dbReference>
<evidence type="ECO:0000313" key="1">
    <source>
        <dbReference type="EMBL" id="KAL0181478.1"/>
    </source>
</evidence>
<dbReference type="InterPro" id="IPR016187">
    <property type="entry name" value="CTDL_fold"/>
</dbReference>
<protein>
    <submittedName>
        <fullName evidence="1">Uncharacterized protein</fullName>
    </submittedName>
</protein>
<accession>A0ABD0Q5B3</accession>
<evidence type="ECO:0000313" key="2">
    <source>
        <dbReference type="Proteomes" id="UP001529510"/>
    </source>
</evidence>
<proteinExistence type="predicted"/>
<gene>
    <name evidence="1" type="ORF">M9458_023884</name>
</gene>
<organism evidence="1 2">
    <name type="scientific">Cirrhinus mrigala</name>
    <name type="common">Mrigala</name>
    <dbReference type="NCBI Taxonomy" id="683832"/>
    <lineage>
        <taxon>Eukaryota</taxon>
        <taxon>Metazoa</taxon>
        <taxon>Chordata</taxon>
        <taxon>Craniata</taxon>
        <taxon>Vertebrata</taxon>
        <taxon>Euteleostomi</taxon>
        <taxon>Actinopterygii</taxon>
        <taxon>Neopterygii</taxon>
        <taxon>Teleostei</taxon>
        <taxon>Ostariophysi</taxon>
        <taxon>Cypriniformes</taxon>
        <taxon>Cyprinidae</taxon>
        <taxon>Labeoninae</taxon>
        <taxon>Labeonini</taxon>
        <taxon>Cirrhinus</taxon>
    </lineage>
</organism>
<keyword evidence="2" id="KW-1185">Reference proteome</keyword>
<comment type="caution">
    <text evidence="1">The sequence shown here is derived from an EMBL/GenBank/DDBJ whole genome shotgun (WGS) entry which is preliminary data.</text>
</comment>